<comment type="similarity">
    <text evidence="1">Belongs to the HMG-CoA lyase family.</text>
</comment>
<keyword evidence="6" id="KW-1185">Reference proteome</keyword>
<accession>A0ABS7PLE9</accession>
<dbReference type="PANTHER" id="PTHR42738">
    <property type="entry name" value="HYDROXYMETHYLGLUTARYL-COA LYASE"/>
    <property type="match status" value="1"/>
</dbReference>
<dbReference type="PROSITE" id="PS50991">
    <property type="entry name" value="PYR_CT"/>
    <property type="match status" value="1"/>
</dbReference>
<dbReference type="PANTHER" id="PTHR42738:SF7">
    <property type="entry name" value="HYDROXYMETHYLGLUTARYL-COA LYASE"/>
    <property type="match status" value="1"/>
</dbReference>
<keyword evidence="2" id="KW-0479">Metal-binding</keyword>
<dbReference type="Gene3D" id="3.20.20.70">
    <property type="entry name" value="Aldolase class I"/>
    <property type="match status" value="1"/>
</dbReference>
<feature type="domain" description="Pyruvate carboxyltransferase" evidence="4">
    <location>
        <begin position="6"/>
        <end position="280"/>
    </location>
</feature>
<dbReference type="InterPro" id="IPR013785">
    <property type="entry name" value="Aldolase_TIM"/>
</dbReference>
<gene>
    <name evidence="5" type="ORF">K7G82_07205</name>
</gene>
<evidence type="ECO:0000259" key="4">
    <source>
        <dbReference type="PROSITE" id="PS50991"/>
    </source>
</evidence>
<protein>
    <submittedName>
        <fullName evidence="5">Hydroxymethylglutaryl-CoA lyase</fullName>
    </submittedName>
</protein>
<dbReference type="NCBIfam" id="NF004283">
    <property type="entry name" value="PRK05692.1"/>
    <property type="match status" value="1"/>
</dbReference>
<evidence type="ECO:0000313" key="6">
    <source>
        <dbReference type="Proteomes" id="UP000706039"/>
    </source>
</evidence>
<keyword evidence="3 5" id="KW-0456">Lyase</keyword>
<proteinExistence type="inferred from homology"/>
<evidence type="ECO:0000256" key="3">
    <source>
        <dbReference type="ARBA" id="ARBA00023239"/>
    </source>
</evidence>
<dbReference type="CDD" id="cd07938">
    <property type="entry name" value="DRE_TIM_HMGL"/>
    <property type="match status" value="1"/>
</dbReference>
<name>A0ABS7PLE9_9SPHN</name>
<dbReference type="SUPFAM" id="SSF51569">
    <property type="entry name" value="Aldolase"/>
    <property type="match status" value="1"/>
</dbReference>
<comment type="caution">
    <text evidence="5">The sequence shown here is derived from an EMBL/GenBank/DDBJ whole genome shotgun (WGS) entry which is preliminary data.</text>
</comment>
<dbReference type="InterPro" id="IPR000891">
    <property type="entry name" value="PYR_CT"/>
</dbReference>
<sequence>MTERTLEIVEVSARDGLQNESVLVSTADKVALITRMIDAGARRFEVGSFVNPKRVPQMADTPEVIAALPDREDVRYIGLCLNRKGVERAARSRDGNKRGVDEAGCVTVASDAFGIANQGQNSAESVAENRAMLALARQEGLVPQVTIATAFGCPFEKAVSPDRVVEIAERLAEADPVEIAVADTIGVAVPGQVRDLIGRLRELLPAHIRLRAHFHDTRATGVANAWAAWEAGADVLDSSLGGLGGCPFAPGATGNVATEDLAYLFGRSGVDTGIDLDKAIAVNRWFAGVMGKPLPSNVGRAGGF</sequence>
<dbReference type="EMBL" id="JAINVV010000004">
    <property type="protein sequence ID" value="MBY8822073.1"/>
    <property type="molecule type" value="Genomic_DNA"/>
</dbReference>
<evidence type="ECO:0000256" key="2">
    <source>
        <dbReference type="ARBA" id="ARBA00022723"/>
    </source>
</evidence>
<dbReference type="RefSeq" id="WP_222989183.1">
    <property type="nucleotide sequence ID" value="NZ_JAINVV010000004.1"/>
</dbReference>
<reference evidence="5 6" key="1">
    <citation type="submission" date="2021-08" db="EMBL/GenBank/DDBJ databases">
        <authorList>
            <person name="Tuo L."/>
        </authorList>
    </citation>
    <scope>NUCLEOTIDE SEQUENCE [LARGE SCALE GENOMIC DNA]</scope>
    <source>
        <strain evidence="5 6">JCM 31229</strain>
    </source>
</reference>
<organism evidence="5 6">
    <name type="scientific">Sphingomonas colocasiae</name>
    <dbReference type="NCBI Taxonomy" id="1848973"/>
    <lineage>
        <taxon>Bacteria</taxon>
        <taxon>Pseudomonadati</taxon>
        <taxon>Pseudomonadota</taxon>
        <taxon>Alphaproteobacteria</taxon>
        <taxon>Sphingomonadales</taxon>
        <taxon>Sphingomonadaceae</taxon>
        <taxon>Sphingomonas</taxon>
    </lineage>
</organism>
<dbReference type="Proteomes" id="UP000706039">
    <property type="component" value="Unassembled WGS sequence"/>
</dbReference>
<dbReference type="GO" id="GO:0016829">
    <property type="term" value="F:lyase activity"/>
    <property type="evidence" value="ECO:0007669"/>
    <property type="project" value="UniProtKB-KW"/>
</dbReference>
<dbReference type="Pfam" id="PF00682">
    <property type="entry name" value="HMGL-like"/>
    <property type="match status" value="1"/>
</dbReference>
<dbReference type="InterPro" id="IPR043594">
    <property type="entry name" value="HMGL"/>
</dbReference>
<evidence type="ECO:0000256" key="1">
    <source>
        <dbReference type="ARBA" id="ARBA00009405"/>
    </source>
</evidence>
<evidence type="ECO:0000313" key="5">
    <source>
        <dbReference type="EMBL" id="MBY8822073.1"/>
    </source>
</evidence>